<comment type="caution">
    <text evidence="8">The sequence shown here is derived from an EMBL/GenBank/DDBJ whole genome shotgun (WGS) entry which is preliminary data.</text>
</comment>
<feature type="region of interest" description="Disordered" evidence="6">
    <location>
        <begin position="158"/>
        <end position="304"/>
    </location>
</feature>
<evidence type="ECO:0000256" key="2">
    <source>
        <dbReference type="ARBA" id="ARBA00022723"/>
    </source>
</evidence>
<feature type="compositionally biased region" description="Low complexity" evidence="6">
    <location>
        <begin position="213"/>
        <end position="222"/>
    </location>
</feature>
<name>A0A8J6LDZ7_TENMO</name>
<evidence type="ECO:0000256" key="6">
    <source>
        <dbReference type="SAM" id="MobiDB-lite"/>
    </source>
</evidence>
<dbReference type="PROSITE" id="PS50157">
    <property type="entry name" value="ZINC_FINGER_C2H2_2"/>
    <property type="match status" value="1"/>
</dbReference>
<evidence type="ECO:0000313" key="8">
    <source>
        <dbReference type="EMBL" id="KAH0817550.1"/>
    </source>
</evidence>
<feature type="region of interest" description="Disordered" evidence="6">
    <location>
        <begin position="1"/>
        <end position="26"/>
    </location>
</feature>
<reference evidence="8" key="2">
    <citation type="submission" date="2021-08" db="EMBL/GenBank/DDBJ databases">
        <authorList>
            <person name="Eriksson T."/>
        </authorList>
    </citation>
    <scope>NUCLEOTIDE SEQUENCE</scope>
    <source>
        <strain evidence="8">Stoneville</strain>
        <tissue evidence="8">Whole head</tissue>
    </source>
</reference>
<dbReference type="PANTHER" id="PTHR12522">
    <property type="entry name" value="ZINC-FINGER PROTEIN NOLZ1-RELATED"/>
    <property type="match status" value="1"/>
</dbReference>
<feature type="compositionally biased region" description="Polar residues" evidence="6">
    <location>
        <begin position="223"/>
        <end position="254"/>
    </location>
</feature>
<dbReference type="InterPro" id="IPR051520">
    <property type="entry name" value="Elbow/Noc_ZnFinger"/>
</dbReference>
<dbReference type="AlphaFoldDB" id="A0A8J6LDZ7"/>
<gene>
    <name evidence="8" type="ORF">GEV33_005241</name>
</gene>
<dbReference type="GO" id="GO:0008270">
    <property type="term" value="F:zinc ion binding"/>
    <property type="evidence" value="ECO:0007669"/>
    <property type="project" value="UniProtKB-KW"/>
</dbReference>
<comment type="similarity">
    <text evidence="1">Belongs to the Elbow/Noc family.</text>
</comment>
<dbReference type="GO" id="GO:0005634">
    <property type="term" value="C:nucleus"/>
    <property type="evidence" value="ECO:0007669"/>
    <property type="project" value="TreeGrafter"/>
</dbReference>
<sequence length="566" mass="60858">MMKSLGKYARKKMLEADSESGKDKIHGKEECRILTECWREKKRNTEKKTREKYYQINGYASEEVEKLRAKGRWVNVELSERDQDTDKPERRERIKESRYNREYESGRESDSVIKFINMLSSPSNQYLRPEYLTPLPTTLDAKKSPLALLAQTCSQIGADAPNSKLLQSADKSSKSNKLEATKEKSSNTSDLHHKSSNSCLPREKSRSPEERSSSASTGSRVRTPSTSKSTLSGSTNGRCASNQSAASPRASPTVSERKTPASDGASAGEHNTSKSSERSSPSTPATSSTKTAFTPNILTSSSDPAIKDLPLGTFKPGVPVTSAFLAGYPGAGFPLPMDLMTSSLMSQHHALKAGGLSPYLNYGRMKTADSLPSVCRDPYCTGCGVSSHLLGGAVKTSAACPAGCTQCDHTKPPTSTAYLTHNPAAAAYAHAQLAALAAASHLPYVCNWISGDAAYCGKRFSSSEELLAHLRTHTSVAVSESSAALSMLNSSSLPPTHPLLHRTYPTPPLSPLATARYHPYSKPSLLPPSLTSSLSGFQLSHPGLPPYLSPYSLYGPRLGAAPGMHP</sequence>
<evidence type="ECO:0000256" key="4">
    <source>
        <dbReference type="ARBA" id="ARBA00022833"/>
    </source>
</evidence>
<protein>
    <recommendedName>
        <fullName evidence="7">C2H2-type domain-containing protein</fullName>
    </recommendedName>
</protein>
<evidence type="ECO:0000256" key="5">
    <source>
        <dbReference type="PROSITE-ProRule" id="PRU00042"/>
    </source>
</evidence>
<proteinExistence type="inferred from homology"/>
<feature type="compositionally biased region" description="Low complexity" evidence="6">
    <location>
        <begin position="278"/>
        <end position="294"/>
    </location>
</feature>
<feature type="compositionally biased region" description="Basic and acidic residues" evidence="6">
    <location>
        <begin position="12"/>
        <end position="26"/>
    </location>
</feature>
<keyword evidence="3 5" id="KW-0863">Zinc-finger</keyword>
<dbReference type="InterPro" id="IPR013087">
    <property type="entry name" value="Znf_C2H2_type"/>
</dbReference>
<dbReference type="Proteomes" id="UP000719412">
    <property type="component" value="Unassembled WGS sequence"/>
</dbReference>
<feature type="compositionally biased region" description="Basic and acidic residues" evidence="6">
    <location>
        <begin position="201"/>
        <end position="212"/>
    </location>
</feature>
<dbReference type="Gene3D" id="3.30.160.60">
    <property type="entry name" value="Classic Zinc Finger"/>
    <property type="match status" value="1"/>
</dbReference>
<evidence type="ECO:0000313" key="9">
    <source>
        <dbReference type="Proteomes" id="UP000719412"/>
    </source>
</evidence>
<keyword evidence="2" id="KW-0479">Metal-binding</keyword>
<keyword evidence="4" id="KW-0862">Zinc</keyword>
<evidence type="ECO:0000256" key="3">
    <source>
        <dbReference type="ARBA" id="ARBA00022771"/>
    </source>
</evidence>
<feature type="compositionally biased region" description="Basic and acidic residues" evidence="6">
    <location>
        <begin position="171"/>
        <end position="193"/>
    </location>
</feature>
<accession>A0A8J6LDZ7</accession>
<dbReference type="PANTHER" id="PTHR12522:SF4">
    <property type="entry name" value="ZINC FINGER PROTEIN ELBOW"/>
    <property type="match status" value="1"/>
</dbReference>
<feature type="domain" description="C2H2-type" evidence="7">
    <location>
        <begin position="444"/>
        <end position="474"/>
    </location>
</feature>
<organism evidence="8 9">
    <name type="scientific">Tenebrio molitor</name>
    <name type="common">Yellow mealworm beetle</name>
    <dbReference type="NCBI Taxonomy" id="7067"/>
    <lineage>
        <taxon>Eukaryota</taxon>
        <taxon>Metazoa</taxon>
        <taxon>Ecdysozoa</taxon>
        <taxon>Arthropoda</taxon>
        <taxon>Hexapoda</taxon>
        <taxon>Insecta</taxon>
        <taxon>Pterygota</taxon>
        <taxon>Neoptera</taxon>
        <taxon>Endopterygota</taxon>
        <taxon>Coleoptera</taxon>
        <taxon>Polyphaga</taxon>
        <taxon>Cucujiformia</taxon>
        <taxon>Tenebrionidae</taxon>
        <taxon>Tenebrio</taxon>
    </lineage>
</organism>
<dbReference type="EMBL" id="JABDTM020019267">
    <property type="protein sequence ID" value="KAH0817550.1"/>
    <property type="molecule type" value="Genomic_DNA"/>
</dbReference>
<feature type="region of interest" description="Disordered" evidence="6">
    <location>
        <begin position="78"/>
        <end position="108"/>
    </location>
</feature>
<evidence type="ECO:0000259" key="7">
    <source>
        <dbReference type="PROSITE" id="PS50157"/>
    </source>
</evidence>
<evidence type="ECO:0000256" key="1">
    <source>
        <dbReference type="ARBA" id="ARBA00010144"/>
    </source>
</evidence>
<reference evidence="8" key="1">
    <citation type="journal article" date="2020" name="J Insects Food Feed">
        <title>The yellow mealworm (Tenebrio molitor) genome: a resource for the emerging insects as food and feed industry.</title>
        <authorList>
            <person name="Eriksson T."/>
            <person name="Andere A."/>
            <person name="Kelstrup H."/>
            <person name="Emery V."/>
            <person name="Picard C."/>
        </authorList>
    </citation>
    <scope>NUCLEOTIDE SEQUENCE</scope>
    <source>
        <strain evidence="8">Stoneville</strain>
        <tissue evidence="8">Whole head</tissue>
    </source>
</reference>
<dbReference type="GO" id="GO:0045892">
    <property type="term" value="P:negative regulation of DNA-templated transcription"/>
    <property type="evidence" value="ECO:0007669"/>
    <property type="project" value="TreeGrafter"/>
</dbReference>
<keyword evidence="9" id="KW-1185">Reference proteome</keyword>